<dbReference type="Gene3D" id="2.10.110.10">
    <property type="entry name" value="Cysteine Rich Protein"/>
    <property type="match status" value="1"/>
</dbReference>
<reference evidence="6" key="1">
    <citation type="submission" date="2025-08" db="UniProtKB">
        <authorList>
            <consortium name="Ensembl"/>
        </authorList>
    </citation>
    <scope>IDENTIFICATION</scope>
</reference>
<dbReference type="InterPro" id="IPR001781">
    <property type="entry name" value="Znf_LIM"/>
</dbReference>
<evidence type="ECO:0000256" key="4">
    <source>
        <dbReference type="PROSITE-ProRule" id="PRU00125"/>
    </source>
</evidence>
<evidence type="ECO:0000259" key="5">
    <source>
        <dbReference type="PROSITE" id="PS50023"/>
    </source>
</evidence>
<reference evidence="6" key="2">
    <citation type="submission" date="2025-09" db="UniProtKB">
        <authorList>
            <consortium name="Ensembl"/>
        </authorList>
    </citation>
    <scope>IDENTIFICATION</scope>
</reference>
<feature type="domain" description="LIM zinc-binding" evidence="5">
    <location>
        <begin position="35"/>
        <end position="113"/>
    </location>
</feature>
<dbReference type="SUPFAM" id="SSF57716">
    <property type="entry name" value="Glucocorticoid receptor-like (DNA-binding domain)"/>
    <property type="match status" value="1"/>
</dbReference>
<evidence type="ECO:0000256" key="3">
    <source>
        <dbReference type="ARBA" id="ARBA00023038"/>
    </source>
</evidence>
<dbReference type="Ensembl" id="ENSOKIT00005012580.1">
    <property type="protein sequence ID" value="ENSOKIP00005011767.1"/>
    <property type="gene ID" value="ENSOKIG00005005327.1"/>
</dbReference>
<keyword evidence="2 4" id="KW-0862">Zinc</keyword>
<dbReference type="GO" id="GO:0046872">
    <property type="term" value="F:metal ion binding"/>
    <property type="evidence" value="ECO:0007669"/>
    <property type="project" value="UniProtKB-KW"/>
</dbReference>
<organism evidence="6 7">
    <name type="scientific">Oncorhynchus kisutch</name>
    <name type="common">Coho salmon</name>
    <name type="synonym">Salmo kisutch</name>
    <dbReference type="NCBI Taxonomy" id="8019"/>
    <lineage>
        <taxon>Eukaryota</taxon>
        <taxon>Metazoa</taxon>
        <taxon>Chordata</taxon>
        <taxon>Craniata</taxon>
        <taxon>Vertebrata</taxon>
        <taxon>Euteleostomi</taxon>
        <taxon>Actinopterygii</taxon>
        <taxon>Neopterygii</taxon>
        <taxon>Teleostei</taxon>
        <taxon>Protacanthopterygii</taxon>
        <taxon>Salmoniformes</taxon>
        <taxon>Salmonidae</taxon>
        <taxon>Salmoninae</taxon>
        <taxon>Oncorhynchus</taxon>
    </lineage>
</organism>
<keyword evidence="3 4" id="KW-0440">LIM domain</keyword>
<protein>
    <recommendedName>
        <fullName evidence="5">LIM zinc-binding domain-containing protein</fullName>
    </recommendedName>
</protein>
<evidence type="ECO:0000256" key="1">
    <source>
        <dbReference type="ARBA" id="ARBA00022723"/>
    </source>
</evidence>
<evidence type="ECO:0000256" key="2">
    <source>
        <dbReference type="ARBA" id="ARBA00022833"/>
    </source>
</evidence>
<dbReference type="Proteomes" id="UP000694557">
    <property type="component" value="Unassembled WGS sequence"/>
</dbReference>
<dbReference type="Pfam" id="PF00412">
    <property type="entry name" value="LIM"/>
    <property type="match status" value="1"/>
</dbReference>
<evidence type="ECO:0000313" key="7">
    <source>
        <dbReference type="Proteomes" id="UP000694557"/>
    </source>
</evidence>
<proteinExistence type="predicted"/>
<accession>A0A8C7CUG2</accession>
<keyword evidence="1 4" id="KW-0479">Metal-binding</keyword>
<dbReference type="PROSITE" id="PS50023">
    <property type="entry name" value="LIM_DOMAIN_2"/>
    <property type="match status" value="1"/>
</dbReference>
<evidence type="ECO:0000313" key="6">
    <source>
        <dbReference type="Ensembl" id="ENSOKIP00005011767.1"/>
    </source>
</evidence>
<sequence length="128" mass="14440">RPRNSGLTACSGAERQICTLSARGFELATFRKGLDSTTSCYGKKYGPKDFSSDHPGQNLDMQSQECLCFLLQPWHKTCFRCLLCGKSLESTTVTNKDGKLYCKWYTYDQNKLPPFTWLGNMGMVEDGE</sequence>
<keyword evidence="7" id="KW-1185">Reference proteome</keyword>
<name>A0A8C7CUG2_ONCKI</name>
<dbReference type="AlphaFoldDB" id="A0A8C7CUG2"/>